<evidence type="ECO:0000256" key="1">
    <source>
        <dbReference type="ARBA" id="ARBA00004651"/>
    </source>
</evidence>
<protein>
    <submittedName>
        <fullName evidence="8">MFS transporter</fullName>
    </submittedName>
</protein>
<dbReference type="RefSeq" id="WP_243538489.1">
    <property type="nucleotide sequence ID" value="NZ_CP093442.1"/>
</dbReference>
<dbReference type="InterPro" id="IPR036259">
    <property type="entry name" value="MFS_trans_sf"/>
</dbReference>
<evidence type="ECO:0000256" key="5">
    <source>
        <dbReference type="ARBA" id="ARBA00023136"/>
    </source>
</evidence>
<dbReference type="Gene3D" id="1.20.1250.20">
    <property type="entry name" value="MFS general substrate transporter like domains"/>
    <property type="match status" value="1"/>
</dbReference>
<dbReference type="EMBL" id="CP093442">
    <property type="protein sequence ID" value="UOF01869.1"/>
    <property type="molecule type" value="Genomic_DNA"/>
</dbReference>
<evidence type="ECO:0000256" key="6">
    <source>
        <dbReference type="SAM" id="Phobius"/>
    </source>
</evidence>
<feature type="transmembrane region" description="Helical" evidence="6">
    <location>
        <begin position="278"/>
        <end position="296"/>
    </location>
</feature>
<dbReference type="PANTHER" id="PTHR43124">
    <property type="entry name" value="PURINE EFFLUX PUMP PBUE"/>
    <property type="match status" value="1"/>
</dbReference>
<evidence type="ECO:0000256" key="2">
    <source>
        <dbReference type="ARBA" id="ARBA00022475"/>
    </source>
</evidence>
<dbReference type="CDD" id="cd17324">
    <property type="entry name" value="MFS_NepI_like"/>
    <property type="match status" value="1"/>
</dbReference>
<feature type="transmembrane region" description="Helical" evidence="6">
    <location>
        <begin position="47"/>
        <end position="67"/>
    </location>
</feature>
<proteinExistence type="predicted"/>
<feature type="transmembrane region" description="Helical" evidence="6">
    <location>
        <begin position="215"/>
        <end position="234"/>
    </location>
</feature>
<dbReference type="InterPro" id="IPR011701">
    <property type="entry name" value="MFS"/>
</dbReference>
<feature type="domain" description="Major facilitator superfamily (MFS) profile" evidence="7">
    <location>
        <begin position="9"/>
        <end position="394"/>
    </location>
</feature>
<evidence type="ECO:0000313" key="9">
    <source>
        <dbReference type="Proteomes" id="UP000830116"/>
    </source>
</evidence>
<keyword evidence="5 6" id="KW-0472">Membrane</keyword>
<feature type="transmembrane region" description="Helical" evidence="6">
    <location>
        <begin position="133"/>
        <end position="155"/>
    </location>
</feature>
<feature type="transmembrane region" description="Helical" evidence="6">
    <location>
        <begin position="338"/>
        <end position="362"/>
    </location>
</feature>
<keyword evidence="4 6" id="KW-1133">Transmembrane helix</keyword>
<dbReference type="Proteomes" id="UP000830116">
    <property type="component" value="Chromosome"/>
</dbReference>
<reference evidence="8" key="1">
    <citation type="submission" date="2022-03" db="EMBL/GenBank/DDBJ databases">
        <title>Genome Identification and Characterization of new species Bdellovibrio reynosense LBG001 sp. nov. from a Mexico soil sample.</title>
        <authorList>
            <person name="Camilli A."/>
            <person name="Ajao Y."/>
            <person name="Guo X."/>
        </authorList>
    </citation>
    <scope>NUCLEOTIDE SEQUENCE</scope>
    <source>
        <strain evidence="8">LBG001</strain>
    </source>
</reference>
<keyword evidence="3 6" id="KW-0812">Transmembrane</keyword>
<accession>A0ABY4CAX8</accession>
<keyword evidence="2" id="KW-1003">Cell membrane</keyword>
<dbReference type="InterPro" id="IPR050189">
    <property type="entry name" value="MFS_Efflux_Transporters"/>
</dbReference>
<evidence type="ECO:0000313" key="8">
    <source>
        <dbReference type="EMBL" id="UOF01869.1"/>
    </source>
</evidence>
<dbReference type="SUPFAM" id="SSF103473">
    <property type="entry name" value="MFS general substrate transporter"/>
    <property type="match status" value="1"/>
</dbReference>
<feature type="transmembrane region" description="Helical" evidence="6">
    <location>
        <begin position="374"/>
        <end position="390"/>
    </location>
</feature>
<feature type="transmembrane region" description="Helical" evidence="6">
    <location>
        <begin position="74"/>
        <end position="94"/>
    </location>
</feature>
<name>A0ABY4CAX8_9BACT</name>
<evidence type="ECO:0000256" key="3">
    <source>
        <dbReference type="ARBA" id="ARBA00022692"/>
    </source>
</evidence>
<dbReference type="Pfam" id="PF07690">
    <property type="entry name" value="MFS_1"/>
    <property type="match status" value="1"/>
</dbReference>
<feature type="transmembrane region" description="Helical" evidence="6">
    <location>
        <begin position="100"/>
        <end position="121"/>
    </location>
</feature>
<dbReference type="PANTHER" id="PTHR43124:SF3">
    <property type="entry name" value="CHLORAMPHENICOL EFFLUX PUMP RV0191"/>
    <property type="match status" value="1"/>
</dbReference>
<feature type="transmembrane region" description="Helical" evidence="6">
    <location>
        <begin position="7"/>
        <end position="27"/>
    </location>
</feature>
<dbReference type="PROSITE" id="PS50850">
    <property type="entry name" value="MFS"/>
    <property type="match status" value="1"/>
</dbReference>
<feature type="transmembrane region" description="Helical" evidence="6">
    <location>
        <begin position="302"/>
        <end position="326"/>
    </location>
</feature>
<feature type="transmembrane region" description="Helical" evidence="6">
    <location>
        <begin position="246"/>
        <end position="266"/>
    </location>
</feature>
<gene>
    <name evidence="8" type="ORF">MNR06_02735</name>
</gene>
<evidence type="ECO:0000259" key="7">
    <source>
        <dbReference type="PROSITE" id="PS50850"/>
    </source>
</evidence>
<comment type="subcellular location">
    <subcellularLocation>
        <location evidence="1">Cell membrane</location>
        <topology evidence="1">Multi-pass membrane protein</topology>
    </subcellularLocation>
</comment>
<sequence length="414" mass="45399">MFSKQEKILLGILATIQFSSIVDFMIMMPLGPQLMRMFSINPHQFGLLVSSYTFSAGISGFLASFFMDKYDRKLSLLFFFIGFSLGTLACAVAPTYELLLFARGLTGIFGGVLSSLVLSIVSDAISYERRGSAMGVVMTSFSMASILGVPFSLFLANQFGWHSPFLFLGLVSLFLCGVIWYYVPPMRVHLAEKREKEPIHTVLTRIWHNQNQRRALFFMAAVMFGHFAIIPFLSPSLVANAGLTEAQLPLMYMAGGICTIFTSPFVGRLADRFGKHAVFIWGALITIVPYWVITHLGPSPLWFTLGICAFFFVSSGGRMIPATALVSGTAQPHNRGSFMSIVSCVQQLSAALSSYIAGWIVTSTPTGGLKNYELVGYVAVIFTFVAIYLSKKIHSIEGGSVLAQEDNHVGEPLV</sequence>
<keyword evidence="9" id="KW-1185">Reference proteome</keyword>
<dbReference type="InterPro" id="IPR020846">
    <property type="entry name" value="MFS_dom"/>
</dbReference>
<organism evidence="8 9">
    <name type="scientific">Bdellovibrio reynosensis</name>
    <dbReference type="NCBI Taxonomy" id="2835041"/>
    <lineage>
        <taxon>Bacteria</taxon>
        <taxon>Pseudomonadati</taxon>
        <taxon>Bdellovibrionota</taxon>
        <taxon>Bdellovibrionia</taxon>
        <taxon>Bdellovibrionales</taxon>
        <taxon>Pseudobdellovibrionaceae</taxon>
        <taxon>Bdellovibrio</taxon>
    </lineage>
</organism>
<evidence type="ECO:0000256" key="4">
    <source>
        <dbReference type="ARBA" id="ARBA00022989"/>
    </source>
</evidence>
<feature type="transmembrane region" description="Helical" evidence="6">
    <location>
        <begin position="161"/>
        <end position="183"/>
    </location>
</feature>